<protein>
    <submittedName>
        <fullName evidence="2">Uncharacterized protein</fullName>
    </submittedName>
</protein>
<sequence>MSKDWSLTKNLLLSSQSEALTEMRKPNTSPGQPISHTGLHISIHSNHECRVSSAFAVLRVTSSNIHFIFIGQPIIASLYPGLRIGKEKRNQELHLLLNSLVLLLCIVFWNIVVI</sequence>
<keyword evidence="1" id="KW-1133">Transmembrane helix</keyword>
<dbReference type="HOGENOM" id="CLU_2123236_0_0_1"/>
<evidence type="ECO:0000256" key="1">
    <source>
        <dbReference type="SAM" id="Phobius"/>
    </source>
</evidence>
<keyword evidence="1" id="KW-0812">Transmembrane</keyword>
<gene>
    <name evidence="2" type="ORF">CAEBREN_17329</name>
</gene>
<dbReference type="InParanoid" id="G0P777"/>
<dbReference type="AlphaFoldDB" id="G0P777"/>
<name>G0P777_CAEBE</name>
<feature type="transmembrane region" description="Helical" evidence="1">
    <location>
        <begin position="94"/>
        <end position="112"/>
    </location>
</feature>
<keyword evidence="1" id="KW-0472">Membrane</keyword>
<evidence type="ECO:0000313" key="3">
    <source>
        <dbReference type="Proteomes" id="UP000008068"/>
    </source>
</evidence>
<evidence type="ECO:0000313" key="2">
    <source>
        <dbReference type="EMBL" id="EGT46857.1"/>
    </source>
</evidence>
<reference evidence="3" key="1">
    <citation type="submission" date="2011-07" db="EMBL/GenBank/DDBJ databases">
        <authorList>
            <consortium name="Caenorhabditis brenneri Sequencing and Analysis Consortium"/>
            <person name="Wilson R.K."/>
        </authorList>
    </citation>
    <scope>NUCLEOTIDE SEQUENCE [LARGE SCALE GENOMIC DNA]</scope>
    <source>
        <strain evidence="3">PB2801</strain>
    </source>
</reference>
<dbReference type="EMBL" id="GL380109">
    <property type="protein sequence ID" value="EGT46857.1"/>
    <property type="molecule type" value="Genomic_DNA"/>
</dbReference>
<accession>G0P777</accession>
<proteinExistence type="predicted"/>
<dbReference type="Proteomes" id="UP000008068">
    <property type="component" value="Unassembled WGS sequence"/>
</dbReference>
<keyword evidence="3" id="KW-1185">Reference proteome</keyword>
<organism evidence="3">
    <name type="scientific">Caenorhabditis brenneri</name>
    <name type="common">Nematode worm</name>
    <dbReference type="NCBI Taxonomy" id="135651"/>
    <lineage>
        <taxon>Eukaryota</taxon>
        <taxon>Metazoa</taxon>
        <taxon>Ecdysozoa</taxon>
        <taxon>Nematoda</taxon>
        <taxon>Chromadorea</taxon>
        <taxon>Rhabditida</taxon>
        <taxon>Rhabditina</taxon>
        <taxon>Rhabditomorpha</taxon>
        <taxon>Rhabditoidea</taxon>
        <taxon>Rhabditidae</taxon>
        <taxon>Peloderinae</taxon>
        <taxon>Caenorhabditis</taxon>
    </lineage>
</organism>